<evidence type="ECO:0000313" key="2">
    <source>
        <dbReference type="Proteomes" id="UP000247810"/>
    </source>
</evidence>
<dbReference type="VEuPathDB" id="FungiDB:BO71DRAFT_99921"/>
<name>A0A319CX29_9EURO</name>
<protein>
    <submittedName>
        <fullName evidence="1">Uncharacterized protein</fullName>
    </submittedName>
</protein>
<sequence>MCDADICLCIRIKENGRIYTFSADPSGFWAFIKSHFVRFQYIHWLYRVDTSRIHTIQPRITKQTGTPKQVNRAGIKNKKEGICRI</sequence>
<proteinExistence type="predicted"/>
<gene>
    <name evidence="1" type="ORF">BO71DRAFT_99921</name>
</gene>
<reference evidence="1 2" key="1">
    <citation type="submission" date="2018-02" db="EMBL/GenBank/DDBJ databases">
        <title>The genomes of Aspergillus section Nigri reveals drivers in fungal speciation.</title>
        <authorList>
            <consortium name="DOE Joint Genome Institute"/>
            <person name="Vesth T.C."/>
            <person name="Nybo J."/>
            <person name="Theobald S."/>
            <person name="Brandl J."/>
            <person name="Frisvad J.C."/>
            <person name="Nielsen K.F."/>
            <person name="Lyhne E.K."/>
            <person name="Kogle M.E."/>
            <person name="Kuo A."/>
            <person name="Riley R."/>
            <person name="Clum A."/>
            <person name="Nolan M."/>
            <person name="Lipzen A."/>
            <person name="Salamov A."/>
            <person name="Henrissat B."/>
            <person name="Wiebenga A."/>
            <person name="De vries R.P."/>
            <person name="Grigoriev I.V."/>
            <person name="Mortensen U.H."/>
            <person name="Andersen M.R."/>
            <person name="Baker S.E."/>
        </authorList>
    </citation>
    <scope>NUCLEOTIDE SEQUENCE [LARGE SCALE GENOMIC DNA]</scope>
    <source>
        <strain evidence="1 2">CBS 707.79</strain>
    </source>
</reference>
<dbReference type="Proteomes" id="UP000247810">
    <property type="component" value="Unassembled WGS sequence"/>
</dbReference>
<accession>A0A319CX29</accession>
<keyword evidence="2" id="KW-1185">Reference proteome</keyword>
<dbReference type="EMBL" id="KZ826012">
    <property type="protein sequence ID" value="PYH89776.1"/>
    <property type="molecule type" value="Genomic_DNA"/>
</dbReference>
<evidence type="ECO:0000313" key="1">
    <source>
        <dbReference type="EMBL" id="PYH89776.1"/>
    </source>
</evidence>
<organism evidence="1 2">
    <name type="scientific">Aspergillus ellipticus CBS 707.79</name>
    <dbReference type="NCBI Taxonomy" id="1448320"/>
    <lineage>
        <taxon>Eukaryota</taxon>
        <taxon>Fungi</taxon>
        <taxon>Dikarya</taxon>
        <taxon>Ascomycota</taxon>
        <taxon>Pezizomycotina</taxon>
        <taxon>Eurotiomycetes</taxon>
        <taxon>Eurotiomycetidae</taxon>
        <taxon>Eurotiales</taxon>
        <taxon>Aspergillaceae</taxon>
        <taxon>Aspergillus</taxon>
        <taxon>Aspergillus subgen. Circumdati</taxon>
    </lineage>
</organism>
<dbReference type="AlphaFoldDB" id="A0A319CX29"/>